<dbReference type="AlphaFoldDB" id="F8X4Z4"/>
<organism evidence="2 3">
    <name type="scientific">Dysgonomonas mossii DSM 22836</name>
    <dbReference type="NCBI Taxonomy" id="742767"/>
    <lineage>
        <taxon>Bacteria</taxon>
        <taxon>Pseudomonadati</taxon>
        <taxon>Bacteroidota</taxon>
        <taxon>Bacteroidia</taxon>
        <taxon>Bacteroidales</taxon>
        <taxon>Dysgonomonadaceae</taxon>
        <taxon>Dysgonomonas</taxon>
    </lineage>
</organism>
<evidence type="ECO:0000313" key="2">
    <source>
        <dbReference type="EMBL" id="EGK04692.1"/>
    </source>
</evidence>
<keyword evidence="1" id="KW-0472">Membrane</keyword>
<reference evidence="2 3" key="1">
    <citation type="submission" date="2011-04" db="EMBL/GenBank/DDBJ databases">
        <title>The Genome Sequence of Dysgonomonas mossii DSM 22836.</title>
        <authorList>
            <consortium name="The Broad Institute Genome Sequencing Platform"/>
            <person name="Earl A."/>
            <person name="Ward D."/>
            <person name="Feldgarden M."/>
            <person name="Gevers D."/>
            <person name="Pudlo N."/>
            <person name="Martens E."/>
            <person name="Allen-Vercoe E."/>
            <person name="Young S.K."/>
            <person name="Zeng Q."/>
            <person name="Gargeya S."/>
            <person name="Fitzgerald M."/>
            <person name="Haas B."/>
            <person name="Abouelleil A."/>
            <person name="Alvarado L."/>
            <person name="Arachchi H.M."/>
            <person name="Berlin A."/>
            <person name="Brown A."/>
            <person name="Chapman S.B."/>
            <person name="Chen Z."/>
            <person name="Dunbar C."/>
            <person name="Freedman E."/>
            <person name="Gearin G."/>
            <person name="Gellesch M."/>
            <person name="Goldberg J."/>
            <person name="Griggs A."/>
            <person name="Gujja S."/>
            <person name="Heiman D."/>
            <person name="Howarth C."/>
            <person name="Larson L."/>
            <person name="Lui A."/>
            <person name="MacDonald P.J.P."/>
            <person name="Mehta T."/>
            <person name="Montmayeur A."/>
            <person name="Murphy C."/>
            <person name="Neiman D."/>
            <person name="Pearson M."/>
            <person name="Priest M."/>
            <person name="Roberts A."/>
            <person name="Saif S."/>
            <person name="Shea T."/>
            <person name="Shenoy N."/>
            <person name="Sisk P."/>
            <person name="Stolte C."/>
            <person name="Sykes S."/>
            <person name="Yandava C."/>
            <person name="Wortman J."/>
            <person name="Nusbaum C."/>
            <person name="Birren B."/>
        </authorList>
    </citation>
    <scope>NUCLEOTIDE SEQUENCE [LARGE SCALE GENOMIC DNA]</scope>
    <source>
        <strain evidence="2 3">DSM 22836</strain>
    </source>
</reference>
<dbReference type="OrthoDB" id="1027344at2"/>
<dbReference type="Proteomes" id="UP000006420">
    <property type="component" value="Unassembled WGS sequence"/>
</dbReference>
<dbReference type="HOGENOM" id="CLU_137778_1_0_10"/>
<comment type="caution">
    <text evidence="2">The sequence shown here is derived from an EMBL/GenBank/DDBJ whole genome shotgun (WGS) entry which is preliminary data.</text>
</comment>
<dbReference type="RefSeq" id="WP_006844670.1">
    <property type="nucleotide sequence ID" value="NZ_AQWJ01000012.1"/>
</dbReference>
<keyword evidence="3" id="KW-1185">Reference proteome</keyword>
<keyword evidence="1" id="KW-1133">Transmembrane helix</keyword>
<accession>F8X4Z4</accession>
<name>F8X4Z4_9BACT</name>
<evidence type="ECO:0000256" key="1">
    <source>
        <dbReference type="SAM" id="Phobius"/>
    </source>
</evidence>
<keyword evidence="1" id="KW-0812">Transmembrane</keyword>
<dbReference type="GeneID" id="78083898"/>
<gene>
    <name evidence="2" type="ORF">HMPREF9456_03303</name>
</gene>
<feature type="transmembrane region" description="Helical" evidence="1">
    <location>
        <begin position="49"/>
        <end position="65"/>
    </location>
</feature>
<evidence type="ECO:0008006" key="4">
    <source>
        <dbReference type="Google" id="ProtNLM"/>
    </source>
</evidence>
<sequence length="105" mass="12903">MKIVQNKLIPPKGFIAITLFGVVFARKELNETSKNHEAIHVKQGNEMLWVFFYLWYCIEWLIRLIQYRDKMLAYYNISFEREAYINQLDDEYLIKRKLFSWIKYL</sequence>
<dbReference type="STRING" id="742767.HMPREF9456_03303"/>
<proteinExistence type="predicted"/>
<protein>
    <recommendedName>
        <fullName evidence="4">DUF4157 domain-containing protein</fullName>
    </recommendedName>
</protein>
<evidence type="ECO:0000313" key="3">
    <source>
        <dbReference type="Proteomes" id="UP000006420"/>
    </source>
</evidence>
<dbReference type="EMBL" id="ADLW01000021">
    <property type="protein sequence ID" value="EGK04692.1"/>
    <property type="molecule type" value="Genomic_DNA"/>
</dbReference>
<dbReference type="eggNOG" id="ENOG5032RMQ">
    <property type="taxonomic scope" value="Bacteria"/>
</dbReference>